<proteinExistence type="predicted"/>
<evidence type="ECO:0000313" key="1">
    <source>
        <dbReference type="EMBL" id="KUJ11677.1"/>
    </source>
</evidence>
<sequence length="360" mass="38765">QLLACMNWMGEFQILACIPLQGSIATKEVADLAGVPEKLLYRVVRMMATAGFLQEPQPGHIAHTALSTPLVTDLSCLDAAIFLAQIAAPTALHMASATQRPGDPEPVNKSAYSIAFNTSQTFELTCVERTKLQRQWFAYRRCAAGDVEGSMTELLGRLNWHSLGGAYIVDVRLVCAQSTEAAIVLAEMYPSLRFIVQMMDEPARESNGPAGPGKVESSGGRITVQKRMPGAVQGVMNAAVYILRLPTAQQMLVELNAHLGVLRANTSATLILGPPLLPEPGAVDRDVEVIARQRDLYRLQLTNQYGMELGELVEIVNGVGDSEGHLIVASRLRSPTSTAVALGVKYEAYVGGTHAADEVI</sequence>
<keyword evidence="2" id="KW-1185">Reference proteome</keyword>
<dbReference type="OrthoDB" id="1606438at2759"/>
<dbReference type="GeneID" id="28819540"/>
<feature type="non-terminal residue" evidence="1">
    <location>
        <position position="1"/>
    </location>
</feature>
<dbReference type="InterPro" id="IPR029063">
    <property type="entry name" value="SAM-dependent_MTases_sf"/>
</dbReference>
<dbReference type="KEGG" id="psco:LY89DRAFT_594589"/>
<dbReference type="InterPro" id="IPR036388">
    <property type="entry name" value="WH-like_DNA-bd_sf"/>
</dbReference>
<dbReference type="AlphaFoldDB" id="A0A194WVR4"/>
<dbReference type="Gene3D" id="3.40.50.150">
    <property type="entry name" value="Vaccinia Virus protein VP39"/>
    <property type="match status" value="1"/>
</dbReference>
<dbReference type="Gene3D" id="1.10.10.10">
    <property type="entry name" value="Winged helix-like DNA-binding domain superfamily/Winged helix DNA-binding domain"/>
    <property type="match status" value="1"/>
</dbReference>
<dbReference type="EMBL" id="KQ947426">
    <property type="protein sequence ID" value="KUJ11677.1"/>
    <property type="molecule type" value="Genomic_DNA"/>
</dbReference>
<dbReference type="InterPro" id="IPR036390">
    <property type="entry name" value="WH_DNA-bd_sf"/>
</dbReference>
<protein>
    <submittedName>
        <fullName evidence="1">Uncharacterized protein</fullName>
    </submittedName>
</protein>
<dbReference type="RefSeq" id="XP_018066032.1">
    <property type="nucleotide sequence ID" value="XM_018209814.1"/>
</dbReference>
<dbReference type="SUPFAM" id="SSF46785">
    <property type="entry name" value="Winged helix' DNA-binding domain"/>
    <property type="match status" value="1"/>
</dbReference>
<evidence type="ECO:0000313" key="2">
    <source>
        <dbReference type="Proteomes" id="UP000070700"/>
    </source>
</evidence>
<organism evidence="1 2">
    <name type="scientific">Mollisia scopiformis</name>
    <name type="common">Conifer needle endophyte fungus</name>
    <name type="synonym">Phialocephala scopiformis</name>
    <dbReference type="NCBI Taxonomy" id="149040"/>
    <lineage>
        <taxon>Eukaryota</taxon>
        <taxon>Fungi</taxon>
        <taxon>Dikarya</taxon>
        <taxon>Ascomycota</taxon>
        <taxon>Pezizomycotina</taxon>
        <taxon>Leotiomycetes</taxon>
        <taxon>Helotiales</taxon>
        <taxon>Mollisiaceae</taxon>
        <taxon>Mollisia</taxon>
    </lineage>
</organism>
<reference evidence="1 2" key="1">
    <citation type="submission" date="2015-10" db="EMBL/GenBank/DDBJ databases">
        <title>Full genome of DAOMC 229536 Phialocephala scopiformis, a fungal endophyte of spruce producing the potent anti-insectan compound rugulosin.</title>
        <authorList>
            <consortium name="DOE Joint Genome Institute"/>
            <person name="Walker A.K."/>
            <person name="Frasz S.L."/>
            <person name="Seifert K.A."/>
            <person name="Miller J.D."/>
            <person name="Mondo S.J."/>
            <person name="Labutti K."/>
            <person name="Lipzen A."/>
            <person name="Dockter R."/>
            <person name="Kennedy M."/>
            <person name="Grigoriev I.V."/>
            <person name="Spatafora J.W."/>
        </authorList>
    </citation>
    <scope>NUCLEOTIDE SEQUENCE [LARGE SCALE GENOMIC DNA]</scope>
    <source>
        <strain evidence="1 2">CBS 120377</strain>
    </source>
</reference>
<name>A0A194WVR4_MOLSC</name>
<dbReference type="PANTHER" id="PTHR43712:SF15">
    <property type="entry name" value="MONODICTYPHENONE CLUSTER TRANSCRIPTIONAL COACTIVATOR MDPA"/>
    <property type="match status" value="1"/>
</dbReference>
<accession>A0A194WVR4</accession>
<gene>
    <name evidence="1" type="ORF">LY89DRAFT_594589</name>
</gene>
<dbReference type="PANTHER" id="PTHR43712">
    <property type="entry name" value="PUTATIVE (AFU_ORTHOLOGUE AFUA_4G14580)-RELATED"/>
    <property type="match status" value="1"/>
</dbReference>
<dbReference type="Proteomes" id="UP000070700">
    <property type="component" value="Unassembled WGS sequence"/>
</dbReference>
<dbReference type="InParanoid" id="A0A194WVR4"/>